<proteinExistence type="predicted"/>
<dbReference type="AlphaFoldDB" id="A0A243RBD8"/>
<name>A0A243RBD8_9ACTN</name>
<evidence type="ECO:0000313" key="2">
    <source>
        <dbReference type="EMBL" id="OUC91227.1"/>
    </source>
</evidence>
<dbReference type="RefSeq" id="WP_086577647.1">
    <property type="nucleotide sequence ID" value="NZ_NGFP01000229.1"/>
</dbReference>
<sequence>MSPNRAARLRRPVPAAVTALALVLGPGAPAAPATASTTAAPAVIAWRADNLAITVPNTANIGSGVAGSTLSDTLGTVTVVDSRPGVPPWTATVSSTDFTTSGSPVQTITKANVAYWSGPATVSTGGGTRIAGQPTADQKVVLTVPRTAFSARKGTFTTTTSWVPTLVVTLPSTAAAGFYTGTITHSVA</sequence>
<dbReference type="EMBL" id="NGFP01000229">
    <property type="protein sequence ID" value="OUC91227.1"/>
    <property type="molecule type" value="Genomic_DNA"/>
</dbReference>
<keyword evidence="1" id="KW-0732">Signal</keyword>
<protein>
    <recommendedName>
        <fullName evidence="4">WxL domain-containing protein</fullName>
    </recommendedName>
</protein>
<accession>A0A243RBD8</accession>
<evidence type="ECO:0008006" key="4">
    <source>
        <dbReference type="Google" id="ProtNLM"/>
    </source>
</evidence>
<evidence type="ECO:0000313" key="3">
    <source>
        <dbReference type="Proteomes" id="UP000194761"/>
    </source>
</evidence>
<evidence type="ECO:0000256" key="1">
    <source>
        <dbReference type="SAM" id="SignalP"/>
    </source>
</evidence>
<comment type="caution">
    <text evidence="2">The sequence shown here is derived from an EMBL/GenBank/DDBJ whole genome shotgun (WGS) entry which is preliminary data.</text>
</comment>
<reference evidence="2 3" key="1">
    <citation type="submission" date="2017-05" db="EMBL/GenBank/DDBJ databases">
        <title>Biotechnological potential of actinobacteria isolated from South African environments.</title>
        <authorList>
            <person name="Le Roes-Hill M."/>
            <person name="Prins A."/>
            <person name="Durrell K.A."/>
        </authorList>
    </citation>
    <scope>NUCLEOTIDE SEQUENCE [LARGE SCALE GENOMIC DNA]</scope>
    <source>
        <strain evidence="2">M26</strain>
    </source>
</reference>
<dbReference type="Proteomes" id="UP000194761">
    <property type="component" value="Unassembled WGS sequence"/>
</dbReference>
<organism evidence="2 3">
    <name type="scientific">Streptosporangium minutum</name>
    <dbReference type="NCBI Taxonomy" id="569862"/>
    <lineage>
        <taxon>Bacteria</taxon>
        <taxon>Bacillati</taxon>
        <taxon>Actinomycetota</taxon>
        <taxon>Actinomycetes</taxon>
        <taxon>Streptosporangiales</taxon>
        <taxon>Streptosporangiaceae</taxon>
        <taxon>Streptosporangium</taxon>
    </lineage>
</organism>
<feature type="signal peptide" evidence="1">
    <location>
        <begin position="1"/>
        <end position="30"/>
    </location>
</feature>
<gene>
    <name evidence="2" type="ORF">CA984_34590</name>
</gene>
<feature type="chain" id="PRO_5012376703" description="WxL domain-containing protein" evidence="1">
    <location>
        <begin position="31"/>
        <end position="188"/>
    </location>
</feature>
<keyword evidence="3" id="KW-1185">Reference proteome</keyword>